<feature type="domain" description="HNH nuclease" evidence="1">
    <location>
        <begin position="261"/>
        <end position="307"/>
    </location>
</feature>
<evidence type="ECO:0000313" key="2">
    <source>
        <dbReference type="EMBL" id="RRK33429.1"/>
    </source>
</evidence>
<comment type="caution">
    <text evidence="2">The sequence shown here is derived from an EMBL/GenBank/DDBJ whole genome shotgun (WGS) entry which is preliminary data.</text>
</comment>
<keyword evidence="3" id="KW-1185">Reference proteome</keyword>
<name>A0A426DKQ2_9FIRM</name>
<dbReference type="CDD" id="cd00085">
    <property type="entry name" value="HNHc"/>
    <property type="match status" value="1"/>
</dbReference>
<sequence>MDQELHLEIVYENNLDTDKFARMFNNKAQSYKFYWFEAILNLLKTEERDFTFDEVIDEMICEAWHTVTHYHLRLGPTVNGNAENFLEHAINTLNSTVSNLSQNPSKEELKTAIKQCEKELKRDKTRLTDYVPYKLLYPFFDAEGLEEGLSYIKNDKHSRLIAYMARLSGNENLLYTILDGVGVQKKIRVNVYWRKLLLKNFSVIQSWVQYNKAQFLQDRNPGVPGIIYKICPENEELRKLEQARDLWKTTAELTGQPIKEIYTGKDIPAKDLSIDHFVPRSYISNDELWNLIPMRKSLNSSKNNKLPPWEIFFLPFARYQFYLYGLIFPQDADRRSQLLIRKFEKCRKNNLNAIWATEKLYIGGNTETQFMNILNHNLKPIYEAARLQGYDTWKISTD</sequence>
<reference evidence="2" key="1">
    <citation type="submission" date="2018-10" db="EMBL/GenBank/DDBJ databases">
        <title>Schaedlerella arabinophila gen. nov. sp. nov., isolated from the mouse intestinal tract and comparative analysis with the genome of the closely related altered Schaedler flora strain ASF502.</title>
        <authorList>
            <person name="Miyake S."/>
            <person name="Soh M."/>
            <person name="Seedorf H."/>
        </authorList>
    </citation>
    <scope>NUCLEOTIDE SEQUENCE [LARGE SCALE GENOMIC DNA]</scope>
    <source>
        <strain evidence="2">DSM 106076</strain>
    </source>
</reference>
<dbReference type="Proteomes" id="UP000274920">
    <property type="component" value="Unassembled WGS sequence"/>
</dbReference>
<dbReference type="Gene3D" id="1.10.30.50">
    <property type="match status" value="1"/>
</dbReference>
<organism evidence="2 3">
    <name type="scientific">Schaedlerella arabinosiphila</name>
    <dbReference type="NCBI Taxonomy" id="2044587"/>
    <lineage>
        <taxon>Bacteria</taxon>
        <taxon>Bacillati</taxon>
        <taxon>Bacillota</taxon>
        <taxon>Clostridia</taxon>
        <taxon>Lachnospirales</taxon>
        <taxon>Lachnospiraceae</taxon>
        <taxon>Schaedlerella</taxon>
    </lineage>
</organism>
<dbReference type="AlphaFoldDB" id="A0A426DKQ2"/>
<keyword evidence="2" id="KW-0378">Hydrolase</keyword>
<dbReference type="RefSeq" id="WP_125128686.1">
    <property type="nucleotide sequence ID" value="NZ_RHJS01000002.1"/>
</dbReference>
<dbReference type="GO" id="GO:0004519">
    <property type="term" value="F:endonuclease activity"/>
    <property type="evidence" value="ECO:0007669"/>
    <property type="project" value="UniProtKB-KW"/>
</dbReference>
<evidence type="ECO:0000313" key="3">
    <source>
        <dbReference type="Proteomes" id="UP000274920"/>
    </source>
</evidence>
<dbReference type="Pfam" id="PF13395">
    <property type="entry name" value="HNH_4"/>
    <property type="match status" value="1"/>
</dbReference>
<gene>
    <name evidence="2" type="ORF">EBB54_20320</name>
</gene>
<keyword evidence="2" id="KW-0540">Nuclease</keyword>
<protein>
    <submittedName>
        <fullName evidence="2">HNH endonuclease</fullName>
    </submittedName>
</protein>
<proteinExistence type="predicted"/>
<evidence type="ECO:0000259" key="1">
    <source>
        <dbReference type="Pfam" id="PF13395"/>
    </source>
</evidence>
<keyword evidence="2" id="KW-0255">Endonuclease</keyword>
<accession>A0A426DKQ2</accession>
<dbReference type="InterPro" id="IPR003615">
    <property type="entry name" value="HNH_nuc"/>
</dbReference>
<dbReference type="EMBL" id="RHJS01000002">
    <property type="protein sequence ID" value="RRK33429.1"/>
    <property type="molecule type" value="Genomic_DNA"/>
</dbReference>